<organism evidence="2 3">
    <name type="scientific">Desulfocucumis palustris</name>
    <dbReference type="NCBI Taxonomy" id="1898651"/>
    <lineage>
        <taxon>Bacteria</taxon>
        <taxon>Bacillati</taxon>
        <taxon>Bacillota</taxon>
        <taxon>Clostridia</taxon>
        <taxon>Eubacteriales</taxon>
        <taxon>Desulfocucumaceae</taxon>
        <taxon>Desulfocucumis</taxon>
    </lineage>
</organism>
<evidence type="ECO:0000313" key="2">
    <source>
        <dbReference type="EMBL" id="GBF35148.1"/>
    </source>
</evidence>
<name>A0A2L2XFY6_9FIRM</name>
<dbReference type="SUPFAM" id="SSF46785">
    <property type="entry name" value="Winged helix' DNA-binding domain"/>
    <property type="match status" value="1"/>
</dbReference>
<evidence type="ECO:0000259" key="1">
    <source>
        <dbReference type="Pfam" id="PF00126"/>
    </source>
</evidence>
<dbReference type="InterPro" id="IPR051815">
    <property type="entry name" value="Molybdate_resp_trans_reg"/>
</dbReference>
<dbReference type="AlphaFoldDB" id="A0A2L2XFY6"/>
<dbReference type="InterPro" id="IPR036390">
    <property type="entry name" value="WH_DNA-bd_sf"/>
</dbReference>
<protein>
    <submittedName>
        <fullName evidence="2">DNA-binding domain of ModE</fullName>
    </submittedName>
</protein>
<dbReference type="Proteomes" id="UP000239549">
    <property type="component" value="Unassembled WGS sequence"/>
</dbReference>
<dbReference type="Gene3D" id="1.10.10.10">
    <property type="entry name" value="Winged helix-like DNA-binding domain superfamily/Winged helix DNA-binding domain"/>
    <property type="match status" value="1"/>
</dbReference>
<dbReference type="InterPro" id="IPR000847">
    <property type="entry name" value="LysR_HTH_N"/>
</dbReference>
<comment type="caution">
    <text evidence="2">The sequence shown here is derived from an EMBL/GenBank/DDBJ whole genome shotgun (WGS) entry which is preliminary data.</text>
</comment>
<dbReference type="PANTHER" id="PTHR30432:SF1">
    <property type="entry name" value="DNA-BINDING TRANSCRIPTIONAL DUAL REGULATOR MODE"/>
    <property type="match status" value="1"/>
</dbReference>
<proteinExistence type="predicted"/>
<dbReference type="OrthoDB" id="285216at2"/>
<dbReference type="GO" id="GO:0003700">
    <property type="term" value="F:DNA-binding transcription factor activity"/>
    <property type="evidence" value="ECO:0007669"/>
    <property type="project" value="InterPro"/>
</dbReference>
<sequence>MTDNNSLPKFNLGFKVWLEKGGLSFGDGLFDLLSGVSRLGSIARAAADLKMSYRAAWGKIKEAERQWNITLVRTHVGGETGGGAILTPEGEELLVRYRLFRSKAEDTARELFAGVFD</sequence>
<dbReference type="Pfam" id="PF00126">
    <property type="entry name" value="HTH_1"/>
    <property type="match status" value="1"/>
</dbReference>
<dbReference type="InterPro" id="IPR036388">
    <property type="entry name" value="WH-like_DNA-bd_sf"/>
</dbReference>
<dbReference type="GO" id="GO:0003677">
    <property type="term" value="F:DNA binding"/>
    <property type="evidence" value="ECO:0007669"/>
    <property type="project" value="UniProtKB-KW"/>
</dbReference>
<gene>
    <name evidence="2" type="ORF">DCCM_4271</name>
</gene>
<keyword evidence="2" id="KW-0238">DNA-binding</keyword>
<dbReference type="EMBL" id="BFAV01000157">
    <property type="protein sequence ID" value="GBF35148.1"/>
    <property type="molecule type" value="Genomic_DNA"/>
</dbReference>
<dbReference type="PANTHER" id="PTHR30432">
    <property type="entry name" value="TRANSCRIPTIONAL REGULATOR MODE"/>
    <property type="match status" value="1"/>
</dbReference>
<accession>A0A2L2XFY6</accession>
<feature type="domain" description="HTH lysR-type" evidence="1">
    <location>
        <begin position="35"/>
        <end position="91"/>
    </location>
</feature>
<keyword evidence="3" id="KW-1185">Reference proteome</keyword>
<dbReference type="RefSeq" id="WP_104373259.1">
    <property type="nucleotide sequence ID" value="NZ_BFAV01000157.1"/>
</dbReference>
<reference evidence="3" key="1">
    <citation type="submission" date="2018-02" db="EMBL/GenBank/DDBJ databases">
        <title>Genome sequence of Desulfocucumis palustris strain NAW-5.</title>
        <authorList>
            <person name="Watanabe M."/>
            <person name="Kojima H."/>
            <person name="Fukui M."/>
        </authorList>
    </citation>
    <scope>NUCLEOTIDE SEQUENCE [LARGE SCALE GENOMIC DNA]</scope>
    <source>
        <strain evidence="3">NAW-5</strain>
    </source>
</reference>
<evidence type="ECO:0000313" key="3">
    <source>
        <dbReference type="Proteomes" id="UP000239549"/>
    </source>
</evidence>